<dbReference type="EMBL" id="FQZB01000014">
    <property type="protein sequence ID" value="SHK19519.1"/>
    <property type="molecule type" value="Genomic_DNA"/>
</dbReference>
<evidence type="ECO:0000313" key="4">
    <source>
        <dbReference type="EMBL" id="SHK19519.1"/>
    </source>
</evidence>
<name>A0A1M6QGZ8_9CLOT</name>
<organism evidence="4 5">
    <name type="scientific">Clostridium cavendishii DSM 21758</name>
    <dbReference type="NCBI Taxonomy" id="1121302"/>
    <lineage>
        <taxon>Bacteria</taxon>
        <taxon>Bacillati</taxon>
        <taxon>Bacillota</taxon>
        <taxon>Clostridia</taxon>
        <taxon>Eubacteriales</taxon>
        <taxon>Clostridiaceae</taxon>
        <taxon>Clostridium</taxon>
    </lineage>
</organism>
<dbReference type="STRING" id="1121302.SAMN02745163_03401"/>
<dbReference type="OrthoDB" id="5135382at2"/>
<keyword evidence="5" id="KW-1185">Reference proteome</keyword>
<feature type="compositionally biased region" description="Basic and acidic residues" evidence="2">
    <location>
        <begin position="348"/>
        <end position="371"/>
    </location>
</feature>
<feature type="region of interest" description="Disordered" evidence="2">
    <location>
        <begin position="308"/>
        <end position="430"/>
    </location>
</feature>
<dbReference type="InterPro" id="IPR043756">
    <property type="entry name" value="DUF5702"/>
</dbReference>
<feature type="compositionally biased region" description="Basic and acidic residues" evidence="2">
    <location>
        <begin position="380"/>
        <end position="426"/>
    </location>
</feature>
<dbReference type="Pfam" id="PF18960">
    <property type="entry name" value="DUF5702"/>
    <property type="match status" value="1"/>
</dbReference>
<keyword evidence="3" id="KW-0812">Transmembrane</keyword>
<dbReference type="RefSeq" id="WP_072990622.1">
    <property type="nucleotide sequence ID" value="NZ_FQZB01000014.1"/>
</dbReference>
<evidence type="ECO:0000256" key="2">
    <source>
        <dbReference type="SAM" id="MobiDB-lite"/>
    </source>
</evidence>
<keyword evidence="3" id="KW-1133">Transmembrane helix</keyword>
<accession>A0A1M6QGZ8</accession>
<evidence type="ECO:0000256" key="3">
    <source>
        <dbReference type="SAM" id="Phobius"/>
    </source>
</evidence>
<dbReference type="Proteomes" id="UP000184310">
    <property type="component" value="Unassembled WGS sequence"/>
</dbReference>
<dbReference type="AlphaFoldDB" id="A0A1M6QGZ8"/>
<keyword evidence="1" id="KW-0175">Coiled coil</keyword>
<reference evidence="4 5" key="1">
    <citation type="submission" date="2016-11" db="EMBL/GenBank/DDBJ databases">
        <authorList>
            <person name="Jaros S."/>
            <person name="Januszkiewicz K."/>
            <person name="Wedrychowicz H."/>
        </authorList>
    </citation>
    <scope>NUCLEOTIDE SEQUENCE [LARGE SCALE GENOMIC DNA]</scope>
    <source>
        <strain evidence="4 5">DSM 21758</strain>
    </source>
</reference>
<protein>
    <submittedName>
        <fullName evidence="4">Uncharacterized protein</fullName>
    </submittedName>
</protein>
<feature type="coiled-coil region" evidence="1">
    <location>
        <begin position="153"/>
        <end position="230"/>
    </location>
</feature>
<gene>
    <name evidence="4" type="ORF">SAMN02745163_03401</name>
</gene>
<keyword evidence="3" id="KW-0472">Membrane</keyword>
<evidence type="ECO:0000256" key="1">
    <source>
        <dbReference type="SAM" id="Coils"/>
    </source>
</evidence>
<feature type="compositionally biased region" description="Basic and acidic residues" evidence="2">
    <location>
        <begin position="308"/>
        <end position="341"/>
    </location>
</feature>
<proteinExistence type="predicted"/>
<sequence>MYKKNGSITVFLSLIIVIVVSLIGGLVDGARMRTADAQVNRAVQNGLESALASYNKPLKQRYELFAYDKGDGNLGEEVKNIAMMNLVPDKSSGDYTDLYNYNIDSLNLGFSGPLQQNKVLEDQILQAMKYRAPINILEGIIEKLDIFKGMGKYKKTLEEKEELDKEMKSIDKELDKIANDGKEVDDLIKSVKADKNIDNTQNLDDSKDKMKKLKTKIENFEKKLKDARPQYEAYKNSVKDIPGGATDGKTGVSKDKIKSGFDKEFKEYEKIFESKADEGIKKNLKIMEENEKVINEIEQAIKSVKEREAKLDEEWSKVKPPESPSKGKDESDEDYNKREEAYDNAMKSYERERENYEKEKANLAKEKEGIKNKYNSLKQLDYEENRSQKEADKKAMGEQLKKDDDNAKDNTKEEDSKSKKSIDKSFKLPSQNKNTQDFIKELENFSGSDNSGMKQSLGYMGDFSSLEQDLMNLRNTLYINEYVMTKFKDRVVGDDITKKFRIPMMVTNENSGLDYEIEYIISGRDSDESNGKINWWKIYATRVLVNSISIRNISECRRLIEEMAIATTTALAFFGIPVNPTWLKALYTAAWVAYESKLDMDWLLKGHKVPLIKSHDLWVSKKVLDKDQQTLDSFDNLTGKEALLSTIYSDYLRVFLLLQSKDETLGKIKDIIQLNMKKENSSFDLENQYTVINATGNASIKYLFFNLEFMDPKVRKTGRYNIPIKQSIAF</sequence>
<feature type="transmembrane region" description="Helical" evidence="3">
    <location>
        <begin position="7"/>
        <end position="27"/>
    </location>
</feature>
<evidence type="ECO:0000313" key="5">
    <source>
        <dbReference type="Proteomes" id="UP000184310"/>
    </source>
</evidence>